<keyword evidence="2" id="KW-1185">Reference proteome</keyword>
<protein>
    <submittedName>
        <fullName evidence="1">Uncharacterized protein</fullName>
    </submittedName>
</protein>
<evidence type="ECO:0000313" key="2">
    <source>
        <dbReference type="Proteomes" id="UP000317940"/>
    </source>
</evidence>
<proteinExistence type="predicted"/>
<dbReference type="AlphaFoldDB" id="A0A561UPY0"/>
<name>A0A561UPY0_9ACTN</name>
<dbReference type="RefSeq" id="WP_145907718.1">
    <property type="nucleotide sequence ID" value="NZ_BAAAMZ010000007.1"/>
</dbReference>
<reference evidence="1 2" key="1">
    <citation type="submission" date="2019-06" db="EMBL/GenBank/DDBJ databases">
        <title>Sequencing the genomes of 1000 actinobacteria strains.</title>
        <authorList>
            <person name="Klenk H.-P."/>
        </authorList>
    </citation>
    <scope>NUCLEOTIDE SEQUENCE [LARGE SCALE GENOMIC DNA]</scope>
    <source>
        <strain evidence="1 2">DSM 44826</strain>
    </source>
</reference>
<accession>A0A561UPY0</accession>
<organism evidence="1 2">
    <name type="scientific">Kitasatospora viridis</name>
    <dbReference type="NCBI Taxonomy" id="281105"/>
    <lineage>
        <taxon>Bacteria</taxon>
        <taxon>Bacillati</taxon>
        <taxon>Actinomycetota</taxon>
        <taxon>Actinomycetes</taxon>
        <taxon>Kitasatosporales</taxon>
        <taxon>Streptomycetaceae</taxon>
        <taxon>Kitasatospora</taxon>
    </lineage>
</organism>
<dbReference type="EMBL" id="VIWT01000001">
    <property type="protein sequence ID" value="TWG01423.1"/>
    <property type="molecule type" value="Genomic_DNA"/>
</dbReference>
<gene>
    <name evidence="1" type="ORF">FHX73_115316</name>
</gene>
<evidence type="ECO:0000313" key="1">
    <source>
        <dbReference type="EMBL" id="TWG01423.1"/>
    </source>
</evidence>
<dbReference type="OrthoDB" id="3377594at2"/>
<sequence>MSNSYARPILRTADLAEALATVARLLEHADTGELEVDFDARVPGAEALAPLVELVPNIDRWPATGGGGEAAVRVQAWGMPPELAGPLLAAVGGAPATLRWDFAGWLDAPAIGLGRGGSRGSYVTVCLNLRDLDLREPAPDHTVFVHVAHREAERAPWLAEQVGLAPIGELVMAPL</sequence>
<comment type="caution">
    <text evidence="1">The sequence shown here is derived from an EMBL/GenBank/DDBJ whole genome shotgun (WGS) entry which is preliminary data.</text>
</comment>
<dbReference type="Proteomes" id="UP000317940">
    <property type="component" value="Unassembled WGS sequence"/>
</dbReference>